<evidence type="ECO:0000313" key="3">
    <source>
        <dbReference type="Proteomes" id="UP000246464"/>
    </source>
</evidence>
<keyword evidence="3" id="KW-1185">Reference proteome</keyword>
<evidence type="ECO:0000256" key="1">
    <source>
        <dbReference type="SAM" id="Phobius"/>
    </source>
</evidence>
<dbReference type="Proteomes" id="UP000246464">
    <property type="component" value="Chromosome 5"/>
</dbReference>
<keyword evidence="1" id="KW-0472">Membrane</keyword>
<accession>A0A2U9BDI9</accession>
<feature type="transmembrane region" description="Helical" evidence="1">
    <location>
        <begin position="24"/>
        <end position="42"/>
    </location>
</feature>
<dbReference type="EMBL" id="CP026247">
    <property type="protein sequence ID" value="AWP02068.1"/>
    <property type="molecule type" value="Genomic_DNA"/>
</dbReference>
<keyword evidence="1" id="KW-0812">Transmembrane</keyword>
<organism evidence="2 3">
    <name type="scientific">Scophthalmus maximus</name>
    <name type="common">Turbot</name>
    <name type="synonym">Psetta maxima</name>
    <dbReference type="NCBI Taxonomy" id="52904"/>
    <lineage>
        <taxon>Eukaryota</taxon>
        <taxon>Metazoa</taxon>
        <taxon>Chordata</taxon>
        <taxon>Craniata</taxon>
        <taxon>Vertebrata</taxon>
        <taxon>Euteleostomi</taxon>
        <taxon>Actinopterygii</taxon>
        <taxon>Neopterygii</taxon>
        <taxon>Teleostei</taxon>
        <taxon>Neoteleostei</taxon>
        <taxon>Acanthomorphata</taxon>
        <taxon>Carangaria</taxon>
        <taxon>Pleuronectiformes</taxon>
        <taxon>Pleuronectoidei</taxon>
        <taxon>Scophthalmidae</taxon>
        <taxon>Scophthalmus</taxon>
    </lineage>
</organism>
<sequence>MAKLNQPIAEGAPLSVQCEPSTEPAFLISLFNLFVSLALMLLPHQTTVKNSTLATTD</sequence>
<evidence type="ECO:0000313" key="2">
    <source>
        <dbReference type="EMBL" id="AWP02068.1"/>
    </source>
</evidence>
<gene>
    <name evidence="2" type="ORF">SMAX5B_003218</name>
</gene>
<proteinExistence type="predicted"/>
<protein>
    <submittedName>
        <fullName evidence="2">Uncharacterized protein</fullName>
    </submittedName>
</protein>
<reference evidence="2 3" key="1">
    <citation type="submission" date="2017-12" db="EMBL/GenBank/DDBJ databases">
        <title>Integrating genomic resources of turbot (Scophthalmus maximus) in depth evaluation of genetic and physical mapping variation across individuals.</title>
        <authorList>
            <person name="Martinez P."/>
        </authorList>
    </citation>
    <scope>NUCLEOTIDE SEQUENCE [LARGE SCALE GENOMIC DNA]</scope>
</reference>
<keyword evidence="1" id="KW-1133">Transmembrane helix</keyword>
<name>A0A2U9BDI9_SCOMX</name>
<dbReference type="AlphaFoldDB" id="A0A2U9BDI9"/>